<dbReference type="GO" id="GO:0046872">
    <property type="term" value="F:metal ion binding"/>
    <property type="evidence" value="ECO:0007669"/>
    <property type="project" value="UniProtKB-KW"/>
</dbReference>
<evidence type="ECO:0000313" key="21">
    <source>
        <dbReference type="EMBL" id="AAS52307.2"/>
    </source>
</evidence>
<keyword evidence="5 19" id="KW-0813">Transport</keyword>
<evidence type="ECO:0000256" key="8">
    <source>
        <dbReference type="ARBA" id="ARBA00022792"/>
    </source>
</evidence>
<evidence type="ECO:0000256" key="5">
    <source>
        <dbReference type="ARBA" id="ARBA00022448"/>
    </source>
</evidence>
<dbReference type="EC" id="1.5.5.1" evidence="19"/>
<evidence type="ECO:0000256" key="6">
    <source>
        <dbReference type="ARBA" id="ARBA00022630"/>
    </source>
</evidence>
<keyword evidence="14 19" id="KW-0411">Iron-sulfur</keyword>
<keyword evidence="13 19" id="KW-0408">Iron</keyword>
<dbReference type="OrthoDB" id="437331at2759"/>
<gene>
    <name evidence="21" type="ORF">AGOS_ADR387W</name>
</gene>
<keyword evidence="10" id="KW-0809">Transit peptide</keyword>
<evidence type="ECO:0000256" key="10">
    <source>
        <dbReference type="ARBA" id="ARBA00022946"/>
    </source>
</evidence>
<dbReference type="KEGG" id="ago:AGOS_ADR387W"/>
<dbReference type="Pfam" id="PF21162">
    <property type="entry name" value="ETFQO_UQ-bd"/>
    <property type="match status" value="1"/>
</dbReference>
<keyword evidence="9 19" id="KW-0274">FAD</keyword>
<evidence type="ECO:0000256" key="15">
    <source>
        <dbReference type="ARBA" id="ARBA00023075"/>
    </source>
</evidence>
<dbReference type="Proteomes" id="UP000000591">
    <property type="component" value="Chromosome IV"/>
</dbReference>
<dbReference type="EMBL" id="AE016817">
    <property type="protein sequence ID" value="AAS52307.2"/>
    <property type="molecule type" value="Genomic_DNA"/>
</dbReference>
<dbReference type="HOGENOM" id="CLU_009667_4_0_1"/>
<keyword evidence="11 19" id="KW-0249">Electron transport</keyword>
<dbReference type="InterPro" id="IPR007859">
    <property type="entry name" value="ETF-QO/FixX_C"/>
</dbReference>
<evidence type="ECO:0000256" key="19">
    <source>
        <dbReference type="RuleBase" id="RU366068"/>
    </source>
</evidence>
<reference evidence="21 22" key="1">
    <citation type="journal article" date="2004" name="Science">
        <title>The Ashbya gossypii genome as a tool for mapping the ancient Saccharomyces cerevisiae genome.</title>
        <authorList>
            <person name="Dietrich F.S."/>
            <person name="Voegeli S."/>
            <person name="Brachat S."/>
            <person name="Lerch A."/>
            <person name="Gates K."/>
            <person name="Steiner S."/>
            <person name="Mohr C."/>
            <person name="Pohlmann R."/>
            <person name="Luedi P."/>
            <person name="Choi S."/>
            <person name="Wing R.A."/>
            <person name="Flavier A."/>
            <person name="Gaffney T.D."/>
            <person name="Philippsen P."/>
        </authorList>
    </citation>
    <scope>NUCLEOTIDE SEQUENCE [LARGE SCALE GENOMIC DNA]</scope>
    <source>
        <strain evidence="22">ATCC 10895 / CBS 109.51 / FGSC 9923 / NRRL Y-1056</strain>
    </source>
</reference>
<dbReference type="FunCoup" id="Q758Z0">
    <property type="interactions" value="718"/>
</dbReference>
<dbReference type="Gene3D" id="3.30.9.90">
    <property type="match status" value="1"/>
</dbReference>
<evidence type="ECO:0000256" key="2">
    <source>
        <dbReference type="ARBA" id="ARBA00002819"/>
    </source>
</evidence>
<proteinExistence type="inferred from homology"/>
<comment type="catalytic activity">
    <reaction evidence="18 19">
        <text>a ubiquinone + reduced [electron-transfer flavoprotein] = a ubiquinol + oxidized [electron-transfer flavoprotein] + H(+)</text>
        <dbReference type="Rhea" id="RHEA:24052"/>
        <dbReference type="Rhea" id="RHEA-COMP:9565"/>
        <dbReference type="Rhea" id="RHEA-COMP:9566"/>
        <dbReference type="Rhea" id="RHEA-COMP:10685"/>
        <dbReference type="Rhea" id="RHEA-COMP:10686"/>
        <dbReference type="ChEBI" id="CHEBI:15378"/>
        <dbReference type="ChEBI" id="CHEBI:16389"/>
        <dbReference type="ChEBI" id="CHEBI:17976"/>
        <dbReference type="ChEBI" id="CHEBI:57692"/>
        <dbReference type="ChEBI" id="CHEBI:58307"/>
        <dbReference type="EC" id="1.5.5.1"/>
    </reaction>
</comment>
<dbReference type="SUPFAM" id="SSF51905">
    <property type="entry name" value="FAD/NAD(P)-binding domain"/>
    <property type="match status" value="1"/>
</dbReference>
<dbReference type="STRING" id="284811.Q758Z0"/>
<evidence type="ECO:0000313" key="22">
    <source>
        <dbReference type="Proteomes" id="UP000000591"/>
    </source>
</evidence>
<keyword evidence="7 19" id="KW-0479">Metal-binding</keyword>
<dbReference type="Gene3D" id="3.50.50.60">
    <property type="entry name" value="FAD/NAD(P)-binding domain"/>
    <property type="match status" value="1"/>
</dbReference>
<dbReference type="eggNOG" id="KOG2415">
    <property type="taxonomic scope" value="Eukaryota"/>
</dbReference>
<evidence type="ECO:0000256" key="1">
    <source>
        <dbReference type="ARBA" id="ARBA00001974"/>
    </source>
</evidence>
<dbReference type="InterPro" id="IPR040156">
    <property type="entry name" value="ETF-QO"/>
</dbReference>
<comment type="similarity">
    <text evidence="4">Belongs to the ETF-QO/FixC family.</text>
</comment>
<comment type="cofactor">
    <cofactor evidence="19">
        <name>[4Fe-4S] cluster</name>
        <dbReference type="ChEBI" id="CHEBI:49883"/>
    </cofactor>
    <text evidence="19">Binds 1 [4Fe-4S] cluster.</text>
</comment>
<keyword evidence="12 19" id="KW-0560">Oxidoreductase</keyword>
<evidence type="ECO:0000259" key="20">
    <source>
        <dbReference type="PROSITE" id="PS51379"/>
    </source>
</evidence>
<evidence type="ECO:0000256" key="17">
    <source>
        <dbReference type="ARBA" id="ARBA00023136"/>
    </source>
</evidence>
<dbReference type="FunFam" id="3.30.70.20:FF:000015">
    <property type="entry name" value="Electron transfer flavoprotein-ubiquinone oxidoreductase"/>
    <property type="match status" value="1"/>
</dbReference>
<dbReference type="GO" id="GO:0051539">
    <property type="term" value="F:4 iron, 4 sulfur cluster binding"/>
    <property type="evidence" value="ECO:0007669"/>
    <property type="project" value="UniProtKB-UniRule"/>
</dbReference>
<sequence length="651" mass="71665">MITRQTTRRALRSLPGLSRVRLQIITGIQRGDEVINKSHHTNGTATLQGSRWFASSATLRKTAELPFSELSEEEQLLVGSEREVDKVDVCIVGGGPAGLATAIKLKQLDNKDGSGELRVVVLDKGSECGSHIVSGVILEPRAWRELFPDDCDEGIPIPSELVTKVEREEFRFLMGNLALPIPEPPVMVNKGNNYIASLSQVTRWLAEKAEEVGVEVYPGIAVSDVVYSSDGSSVVGVATKDMGLSKSGRPKGNFERGMEFHARQTVFAEGCHGSLTKQLVKKFALRENRDNQTYGLGIKEVWEVMPEKFNKGFVSHTMGYPLSNDLYGGGFQYHFGEGLVTVGLVVGLDYKNPWVSPYQEFQRMKHHPYYANVLEGGKCVAYGARALNEGGLQSVPKLHFPGGCLVGATAGFMNVPKIKGTHTAMKTGMLAAEEIFKALAPLPSLSELEEMDGASLVETPINLESYEAAFRKSWVYDELWQVRNIRPSFGSKLGGYGGMAYSAVDSYILKGRGPWTFHHHKSDAAVTGPASEYRKIEYPSPDGKISFDILTSVSRTGTYHDEDELCHLRVPDQDPKLHTAKAYPKWKGIESRFCPAGVYEYVEDSSSPEGVKFQINSQNCIHCKTCDIKVPTQDIDWVVPEGSDGPKYTLT</sequence>
<dbReference type="InterPro" id="IPR049398">
    <property type="entry name" value="ETF-QO/FixC_UQ-bd"/>
</dbReference>
<dbReference type="GeneID" id="4620648"/>
<evidence type="ECO:0000256" key="4">
    <source>
        <dbReference type="ARBA" id="ARBA00006796"/>
    </source>
</evidence>
<comment type="cofactor">
    <cofactor evidence="1 19">
        <name>FAD</name>
        <dbReference type="ChEBI" id="CHEBI:57692"/>
    </cofactor>
</comment>
<evidence type="ECO:0000256" key="7">
    <source>
        <dbReference type="ARBA" id="ARBA00022723"/>
    </source>
</evidence>
<dbReference type="SUPFAM" id="SSF54862">
    <property type="entry name" value="4Fe-4S ferredoxins"/>
    <property type="match status" value="1"/>
</dbReference>
<dbReference type="AlphaFoldDB" id="Q758Z0"/>
<comment type="function">
    <text evidence="2 19">Accepts electrons from ETF and reduces ubiquinone.</text>
</comment>
<dbReference type="InterPro" id="IPR017896">
    <property type="entry name" value="4Fe4S_Fe-S-bd"/>
</dbReference>
<evidence type="ECO:0000256" key="12">
    <source>
        <dbReference type="ARBA" id="ARBA00023002"/>
    </source>
</evidence>
<dbReference type="GO" id="GO:0005743">
    <property type="term" value="C:mitochondrial inner membrane"/>
    <property type="evidence" value="ECO:0000318"/>
    <property type="project" value="GO_Central"/>
</dbReference>
<evidence type="ECO:0000256" key="13">
    <source>
        <dbReference type="ARBA" id="ARBA00023004"/>
    </source>
</evidence>
<dbReference type="GO" id="GO:0004174">
    <property type="term" value="F:electron-transferring-flavoprotein dehydrogenase activity"/>
    <property type="evidence" value="ECO:0000318"/>
    <property type="project" value="GO_Central"/>
</dbReference>
<dbReference type="Pfam" id="PF05187">
    <property type="entry name" value="Fer4_ETF_QO"/>
    <property type="match status" value="1"/>
</dbReference>
<feature type="domain" description="4Fe-4S ferredoxin-type" evidence="20">
    <location>
        <begin position="611"/>
        <end position="640"/>
    </location>
</feature>
<organism evidence="21 22">
    <name type="scientific">Eremothecium gossypii (strain ATCC 10895 / CBS 109.51 / FGSC 9923 / NRRL Y-1056)</name>
    <name type="common">Yeast</name>
    <name type="synonym">Ashbya gossypii</name>
    <dbReference type="NCBI Taxonomy" id="284811"/>
    <lineage>
        <taxon>Eukaryota</taxon>
        <taxon>Fungi</taxon>
        <taxon>Dikarya</taxon>
        <taxon>Ascomycota</taxon>
        <taxon>Saccharomycotina</taxon>
        <taxon>Saccharomycetes</taxon>
        <taxon>Saccharomycetales</taxon>
        <taxon>Saccharomycetaceae</taxon>
        <taxon>Eremothecium</taxon>
    </lineage>
</organism>
<keyword evidence="6 19" id="KW-0285">Flavoprotein</keyword>
<dbReference type="PROSITE" id="PS51379">
    <property type="entry name" value="4FE4S_FER_2"/>
    <property type="match status" value="1"/>
</dbReference>
<evidence type="ECO:0000256" key="16">
    <source>
        <dbReference type="ARBA" id="ARBA00023128"/>
    </source>
</evidence>
<protein>
    <recommendedName>
        <fullName evidence="19">Electron transfer flavoprotein-ubiquinone oxidoreductase</fullName>
        <shortName evidence="19">ETF-QO</shortName>
        <ecNumber evidence="19">1.5.5.1</ecNumber>
    </recommendedName>
</protein>
<dbReference type="PANTHER" id="PTHR10617:SF107">
    <property type="entry name" value="ELECTRON TRANSFER FLAVOPROTEIN-UBIQUINONE OXIDOREDUCTASE, MITOCHONDRIAL"/>
    <property type="match status" value="1"/>
</dbReference>
<keyword evidence="22" id="KW-1185">Reference proteome</keyword>
<keyword evidence="8" id="KW-0999">Mitochondrion inner membrane</keyword>
<dbReference type="SUPFAM" id="SSF54373">
    <property type="entry name" value="FAD-linked reductases, C-terminal domain"/>
    <property type="match status" value="1"/>
</dbReference>
<dbReference type="Pfam" id="PF13450">
    <property type="entry name" value="NAD_binding_8"/>
    <property type="match status" value="1"/>
</dbReference>
<evidence type="ECO:0000256" key="9">
    <source>
        <dbReference type="ARBA" id="ARBA00022827"/>
    </source>
</evidence>
<evidence type="ECO:0000256" key="3">
    <source>
        <dbReference type="ARBA" id="ARBA00004273"/>
    </source>
</evidence>
<keyword evidence="17" id="KW-0472">Membrane</keyword>
<dbReference type="GO" id="GO:0022900">
    <property type="term" value="P:electron transport chain"/>
    <property type="evidence" value="ECO:0000318"/>
    <property type="project" value="GO_Central"/>
</dbReference>
<dbReference type="Gene3D" id="3.30.70.20">
    <property type="match status" value="1"/>
</dbReference>
<accession>Q758Z0</accession>
<dbReference type="OMA" id="INFQNCV"/>
<name>Q758Z0_EREGS</name>
<evidence type="ECO:0000256" key="14">
    <source>
        <dbReference type="ARBA" id="ARBA00023014"/>
    </source>
</evidence>
<dbReference type="PANTHER" id="PTHR10617">
    <property type="entry name" value="ELECTRON TRANSFER FLAVOPROTEIN-UBIQUINONE OXIDOREDUCTASE"/>
    <property type="match status" value="1"/>
</dbReference>
<comment type="subcellular location">
    <subcellularLocation>
        <location evidence="3">Mitochondrion inner membrane</location>
    </subcellularLocation>
</comment>
<dbReference type="InParanoid" id="Q758Z0"/>
<dbReference type="RefSeq" id="NP_984483.2">
    <property type="nucleotide sequence ID" value="NM_209836.2"/>
</dbReference>
<evidence type="ECO:0000256" key="18">
    <source>
        <dbReference type="ARBA" id="ARBA00052682"/>
    </source>
</evidence>
<dbReference type="InterPro" id="IPR036188">
    <property type="entry name" value="FAD/NAD-bd_sf"/>
</dbReference>
<keyword evidence="16" id="KW-0496">Mitochondrion</keyword>
<evidence type="ECO:0000256" key="11">
    <source>
        <dbReference type="ARBA" id="ARBA00022982"/>
    </source>
</evidence>
<reference evidence="22" key="2">
    <citation type="journal article" date="2013" name="G3 (Bethesda)">
        <title>Genomes of Ashbya fungi isolated from insects reveal four mating-type loci, numerous translocations, lack of transposons, and distinct gene duplications.</title>
        <authorList>
            <person name="Dietrich F.S."/>
            <person name="Voegeli S."/>
            <person name="Kuo S."/>
            <person name="Philippsen P."/>
        </authorList>
    </citation>
    <scope>GENOME REANNOTATION</scope>
    <source>
        <strain evidence="22">ATCC 10895 / CBS 109.51 / FGSC 9923 / NRRL Y-1056</strain>
    </source>
</reference>
<keyword evidence="15 19" id="KW-0830">Ubiquinone</keyword>